<dbReference type="AlphaFoldDB" id="K9VGZ7"/>
<dbReference type="Proteomes" id="UP000010478">
    <property type="component" value="Chromosome"/>
</dbReference>
<gene>
    <name evidence="1" type="ORF">Osc7112_2970</name>
</gene>
<organism evidence="1 2">
    <name type="scientific">Phormidium nigroviride PCC 7112</name>
    <dbReference type="NCBI Taxonomy" id="179408"/>
    <lineage>
        <taxon>Bacteria</taxon>
        <taxon>Bacillati</taxon>
        <taxon>Cyanobacteriota</taxon>
        <taxon>Cyanophyceae</taxon>
        <taxon>Oscillatoriophycideae</taxon>
        <taxon>Oscillatoriales</taxon>
        <taxon>Oscillatoriaceae</taxon>
        <taxon>Phormidium</taxon>
    </lineage>
</organism>
<reference evidence="1 2" key="1">
    <citation type="submission" date="2012-05" db="EMBL/GenBank/DDBJ databases">
        <title>Finished chromosome of genome of Oscillatoria sp. PCC 7112.</title>
        <authorList>
            <consortium name="US DOE Joint Genome Institute"/>
            <person name="Gugger M."/>
            <person name="Coursin T."/>
            <person name="Rippka R."/>
            <person name="Tandeau De Marsac N."/>
            <person name="Huntemann M."/>
            <person name="Wei C.-L."/>
            <person name="Han J."/>
            <person name="Detter J.C."/>
            <person name="Han C."/>
            <person name="Tapia R."/>
            <person name="Davenport K."/>
            <person name="Daligault H."/>
            <person name="Erkkila T."/>
            <person name="Gu W."/>
            <person name="Munk A.C.C."/>
            <person name="Teshima H."/>
            <person name="Xu Y."/>
            <person name="Chain P."/>
            <person name="Chen A."/>
            <person name="Krypides N."/>
            <person name="Mavromatis K."/>
            <person name="Markowitz V."/>
            <person name="Szeto E."/>
            <person name="Ivanova N."/>
            <person name="Mikhailova N."/>
            <person name="Ovchinnikova G."/>
            <person name="Pagani I."/>
            <person name="Pati A."/>
            <person name="Goodwin L."/>
            <person name="Peters L."/>
            <person name="Pitluck S."/>
            <person name="Woyke T."/>
            <person name="Kerfeld C."/>
        </authorList>
    </citation>
    <scope>NUCLEOTIDE SEQUENCE [LARGE SCALE GENOMIC DNA]</scope>
    <source>
        <strain evidence="1 2">PCC 7112</strain>
    </source>
</reference>
<evidence type="ECO:0000313" key="2">
    <source>
        <dbReference type="Proteomes" id="UP000010478"/>
    </source>
</evidence>
<dbReference type="EMBL" id="CP003614">
    <property type="protein sequence ID" value="AFZ07368.1"/>
    <property type="molecule type" value="Genomic_DNA"/>
</dbReference>
<accession>K9VGZ7</accession>
<evidence type="ECO:0000313" key="1">
    <source>
        <dbReference type="EMBL" id="AFZ07368.1"/>
    </source>
</evidence>
<dbReference type="HOGENOM" id="CLU_2937160_0_0_3"/>
<proteinExistence type="predicted"/>
<sequence length="60" mass="6686">MLLLTIFASLRSELGIGNDWELVIGHWSLVINKMTKVNSQQSAVNSQQANSPKNSLWCVN</sequence>
<dbReference type="KEGG" id="oni:Osc7112_2970"/>
<name>K9VGZ7_9CYAN</name>
<keyword evidence="2" id="KW-1185">Reference proteome</keyword>
<protein>
    <submittedName>
        <fullName evidence="1">Uncharacterized protein</fullName>
    </submittedName>
</protein>